<dbReference type="Gene3D" id="3.40.50.2000">
    <property type="entry name" value="Glycogen Phosphorylase B"/>
    <property type="match status" value="2"/>
</dbReference>
<evidence type="ECO:0000259" key="2">
    <source>
        <dbReference type="Pfam" id="PF13439"/>
    </source>
</evidence>
<dbReference type="InterPro" id="IPR050194">
    <property type="entry name" value="Glycosyltransferase_grp1"/>
</dbReference>
<dbReference type="Pfam" id="PF13439">
    <property type="entry name" value="Glyco_transf_4"/>
    <property type="match status" value="1"/>
</dbReference>
<dbReference type="Proteomes" id="UP000284998">
    <property type="component" value="Unassembled WGS sequence"/>
</dbReference>
<keyword evidence="3" id="KW-0808">Transferase</keyword>
<feature type="domain" description="Glycosyl transferase family 1" evidence="1">
    <location>
        <begin position="209"/>
        <end position="372"/>
    </location>
</feature>
<proteinExistence type="predicted"/>
<dbReference type="RefSeq" id="WP_118244273.1">
    <property type="nucleotide sequence ID" value="NZ_QRJS01000035.1"/>
</dbReference>
<gene>
    <name evidence="3" type="ORF">DW204_12145</name>
</gene>
<dbReference type="PANTHER" id="PTHR45947:SF3">
    <property type="entry name" value="SULFOQUINOVOSYL TRANSFERASE SQD2"/>
    <property type="match status" value="1"/>
</dbReference>
<comment type="caution">
    <text evidence="3">The sequence shown here is derived from an EMBL/GenBank/DDBJ whole genome shotgun (WGS) entry which is preliminary data.</text>
</comment>
<dbReference type="AlphaFoldDB" id="A0A414WU52"/>
<dbReference type="EMBL" id="QRJS01000035">
    <property type="protein sequence ID" value="RHH41631.1"/>
    <property type="molecule type" value="Genomic_DNA"/>
</dbReference>
<evidence type="ECO:0000313" key="3">
    <source>
        <dbReference type="EMBL" id="RHH41631.1"/>
    </source>
</evidence>
<dbReference type="GO" id="GO:0016757">
    <property type="term" value="F:glycosyltransferase activity"/>
    <property type="evidence" value="ECO:0007669"/>
    <property type="project" value="InterPro"/>
</dbReference>
<organism evidence="3 4">
    <name type="scientific">Phocaeicola plebeius</name>
    <dbReference type="NCBI Taxonomy" id="310297"/>
    <lineage>
        <taxon>Bacteria</taxon>
        <taxon>Pseudomonadati</taxon>
        <taxon>Bacteroidota</taxon>
        <taxon>Bacteroidia</taxon>
        <taxon>Bacteroidales</taxon>
        <taxon>Bacteroidaceae</taxon>
        <taxon>Phocaeicola</taxon>
    </lineage>
</organism>
<evidence type="ECO:0000313" key="4">
    <source>
        <dbReference type="Proteomes" id="UP000284998"/>
    </source>
</evidence>
<accession>A0A414WU52</accession>
<evidence type="ECO:0000259" key="1">
    <source>
        <dbReference type="Pfam" id="PF00534"/>
    </source>
</evidence>
<dbReference type="Pfam" id="PF00534">
    <property type="entry name" value="Glycos_transf_1"/>
    <property type="match status" value="1"/>
</dbReference>
<dbReference type="CDD" id="cd03801">
    <property type="entry name" value="GT4_PimA-like"/>
    <property type="match status" value="1"/>
</dbReference>
<dbReference type="SUPFAM" id="SSF53756">
    <property type="entry name" value="UDP-Glycosyltransferase/glycogen phosphorylase"/>
    <property type="match status" value="1"/>
</dbReference>
<feature type="domain" description="Glycosyltransferase subfamily 4-like N-terminal" evidence="2">
    <location>
        <begin position="17"/>
        <end position="203"/>
    </location>
</feature>
<protein>
    <submittedName>
        <fullName evidence="3">Glycosyltransferase family 1 protein</fullName>
    </submittedName>
</protein>
<reference evidence="3 4" key="1">
    <citation type="submission" date="2018-08" db="EMBL/GenBank/DDBJ databases">
        <title>A genome reference for cultivated species of the human gut microbiota.</title>
        <authorList>
            <person name="Zou Y."/>
            <person name="Xue W."/>
            <person name="Luo G."/>
        </authorList>
    </citation>
    <scope>NUCLEOTIDE SEQUENCE [LARGE SCALE GENOMIC DNA]</scope>
    <source>
        <strain evidence="3 4">AM17-44</strain>
    </source>
</reference>
<dbReference type="InterPro" id="IPR028098">
    <property type="entry name" value="Glyco_trans_4-like_N"/>
</dbReference>
<name>A0A414WU52_9BACT</name>
<dbReference type="PANTHER" id="PTHR45947">
    <property type="entry name" value="SULFOQUINOVOSYL TRANSFERASE SQD2"/>
    <property type="match status" value="1"/>
</dbReference>
<dbReference type="InterPro" id="IPR001296">
    <property type="entry name" value="Glyco_trans_1"/>
</dbReference>
<sequence length="400" mass="46453">MHICFVCREYIPSLRGGGIASYIKEMAHGLSEKGHKVTVICASDDTKEEYSYQDGKVEVIRLKGGDFLIPEKESTSILKKFRTFYRFFSYRRRILETILKLKDIDIIEVPEYGAEGYYLNKLSIPVITRLHTPMLLDHFYFNIQKLNKNNWHYYWQGLQEFKQMKQAKYITSCSTSLKEWSSKLLGIQDNKIQVIYNPIQTSRWVLKTNHLQNLSVKTILFAGTICDWKGCGDLAEACQMLQSNTQMPFELHLIGKNGIYAEELQKKYGRYPWFKLIGKIPREELMKRYAEADVICFPSWWENMPMVCIEAMLCGGIVIGSNSGGMSEIISNEENGFLIPPHQPKILAKTIQKAINLSEQRRQEISQNAQKRIRDDFSMDTILQQTISYYQQVINNSIKK</sequence>